<evidence type="ECO:0000256" key="1">
    <source>
        <dbReference type="ARBA" id="ARBA00023004"/>
    </source>
</evidence>
<dbReference type="GO" id="GO:0046914">
    <property type="term" value="F:transition metal ion binding"/>
    <property type="evidence" value="ECO:0007669"/>
    <property type="project" value="InterPro"/>
</dbReference>
<evidence type="ECO:0000313" key="3">
    <source>
        <dbReference type="EMBL" id="HIQ96631.1"/>
    </source>
</evidence>
<dbReference type="PANTHER" id="PTHR43151:SF1">
    <property type="entry name" value="SSR2333 PROTEIN"/>
    <property type="match status" value="1"/>
</dbReference>
<dbReference type="AlphaFoldDB" id="A0A9D0ZW59"/>
<organism evidence="3 4">
    <name type="scientific">Candidatus Limivivens merdigallinarum</name>
    <dbReference type="NCBI Taxonomy" id="2840859"/>
    <lineage>
        <taxon>Bacteria</taxon>
        <taxon>Bacillati</taxon>
        <taxon>Bacillota</taxon>
        <taxon>Clostridia</taxon>
        <taxon>Lachnospirales</taxon>
        <taxon>Lachnospiraceae</taxon>
        <taxon>Lachnospiraceae incertae sedis</taxon>
        <taxon>Candidatus Limivivens</taxon>
    </lineage>
</organism>
<dbReference type="SMART" id="SM00899">
    <property type="entry name" value="FeoA"/>
    <property type="match status" value="1"/>
</dbReference>
<proteinExistence type="predicted"/>
<name>A0A9D0ZW59_9FIRM</name>
<reference evidence="3" key="2">
    <citation type="journal article" date="2021" name="PeerJ">
        <title>Extensive microbial diversity within the chicken gut microbiome revealed by metagenomics and culture.</title>
        <authorList>
            <person name="Gilroy R."/>
            <person name="Ravi A."/>
            <person name="Getino M."/>
            <person name="Pursley I."/>
            <person name="Horton D.L."/>
            <person name="Alikhan N.F."/>
            <person name="Baker D."/>
            <person name="Gharbi K."/>
            <person name="Hall N."/>
            <person name="Watson M."/>
            <person name="Adriaenssens E.M."/>
            <person name="Foster-Nyarko E."/>
            <person name="Jarju S."/>
            <person name="Secka A."/>
            <person name="Antonio M."/>
            <person name="Oren A."/>
            <person name="Chaudhuri R.R."/>
            <person name="La Ragione R."/>
            <person name="Hildebrand F."/>
            <person name="Pallen M.J."/>
        </authorList>
    </citation>
    <scope>NUCLEOTIDE SEQUENCE</scope>
    <source>
        <strain evidence="3">ChiSjej3B21-11622</strain>
    </source>
</reference>
<gene>
    <name evidence="3" type="ORF">IAB26_08715</name>
</gene>
<keyword evidence="1" id="KW-0408">Iron</keyword>
<evidence type="ECO:0000313" key="4">
    <source>
        <dbReference type="Proteomes" id="UP000886886"/>
    </source>
</evidence>
<dbReference type="PANTHER" id="PTHR43151">
    <property type="entry name" value="FEOA FAMILY PROTEIN"/>
    <property type="match status" value="1"/>
</dbReference>
<protein>
    <submittedName>
        <fullName evidence="3">Ferrous iron transport protein A</fullName>
    </submittedName>
</protein>
<dbReference type="InterPro" id="IPR008988">
    <property type="entry name" value="Transcriptional_repressor_C"/>
</dbReference>
<dbReference type="SUPFAM" id="SSF50037">
    <property type="entry name" value="C-terminal domain of transcriptional repressors"/>
    <property type="match status" value="1"/>
</dbReference>
<dbReference type="Pfam" id="PF04023">
    <property type="entry name" value="FeoA"/>
    <property type="match status" value="1"/>
</dbReference>
<dbReference type="Proteomes" id="UP000886886">
    <property type="component" value="Unassembled WGS sequence"/>
</dbReference>
<evidence type="ECO:0000259" key="2">
    <source>
        <dbReference type="SMART" id="SM00899"/>
    </source>
</evidence>
<dbReference type="InterPro" id="IPR038157">
    <property type="entry name" value="FeoA_core_dom"/>
</dbReference>
<feature type="domain" description="Ferrous iron transporter FeoA-like" evidence="2">
    <location>
        <begin position="2"/>
        <end position="70"/>
    </location>
</feature>
<reference evidence="3" key="1">
    <citation type="submission" date="2020-10" db="EMBL/GenBank/DDBJ databases">
        <authorList>
            <person name="Gilroy R."/>
        </authorList>
    </citation>
    <scope>NUCLEOTIDE SEQUENCE</scope>
    <source>
        <strain evidence="3">ChiSjej3B21-11622</strain>
    </source>
</reference>
<dbReference type="Gene3D" id="2.30.30.90">
    <property type="match status" value="1"/>
</dbReference>
<dbReference type="EMBL" id="DVFT01000130">
    <property type="protein sequence ID" value="HIQ96631.1"/>
    <property type="molecule type" value="Genomic_DNA"/>
</dbReference>
<accession>A0A9D0ZW59</accession>
<comment type="caution">
    <text evidence="3">The sequence shown here is derived from an EMBL/GenBank/DDBJ whole genome shotgun (WGS) entry which is preliminary data.</text>
</comment>
<sequence length="70" mass="7475">MMPLTMAEAGRKNIIRRVGGNAEIRKHLEGLGFVPGSEVTVVSTIGGNVIVSVKESRIAISKEMANKILV</sequence>
<dbReference type="InterPro" id="IPR053184">
    <property type="entry name" value="FeoA-like"/>
</dbReference>
<dbReference type="InterPro" id="IPR007167">
    <property type="entry name" value="Fe-transptr_FeoA-like"/>
</dbReference>